<proteinExistence type="predicted"/>
<dbReference type="AlphaFoldDB" id="A0A4Y2I7B4"/>
<protein>
    <submittedName>
        <fullName evidence="1">Uncharacterized protein</fullName>
    </submittedName>
</protein>
<reference evidence="1 2" key="1">
    <citation type="journal article" date="2019" name="Sci. Rep.">
        <title>Orb-weaving spider Araneus ventricosus genome elucidates the spidroin gene catalogue.</title>
        <authorList>
            <person name="Kono N."/>
            <person name="Nakamura H."/>
            <person name="Ohtoshi R."/>
            <person name="Moran D.A.P."/>
            <person name="Shinohara A."/>
            <person name="Yoshida Y."/>
            <person name="Fujiwara M."/>
            <person name="Mori M."/>
            <person name="Tomita M."/>
            <person name="Arakawa K."/>
        </authorList>
    </citation>
    <scope>NUCLEOTIDE SEQUENCE [LARGE SCALE GENOMIC DNA]</scope>
</reference>
<evidence type="ECO:0000313" key="2">
    <source>
        <dbReference type="Proteomes" id="UP000499080"/>
    </source>
</evidence>
<accession>A0A4Y2I7B4</accession>
<sequence>MELSCKTNQLGSLRGSAAEVLQGIPSEKLTDLATIEEVTLEARSEIITASNLWDRIEQDEARKACRHLATSMIKRLMSLAYAECPMDVRESFSDSVLRRAIRDRRHIARC</sequence>
<dbReference type="OrthoDB" id="8960516at2759"/>
<evidence type="ECO:0000313" key="1">
    <source>
        <dbReference type="EMBL" id="GBM73573.1"/>
    </source>
</evidence>
<gene>
    <name evidence="1" type="ORF">AVEN_140210_1</name>
</gene>
<keyword evidence="2" id="KW-1185">Reference proteome</keyword>
<organism evidence="1 2">
    <name type="scientific">Araneus ventricosus</name>
    <name type="common">Orbweaver spider</name>
    <name type="synonym">Epeira ventricosa</name>
    <dbReference type="NCBI Taxonomy" id="182803"/>
    <lineage>
        <taxon>Eukaryota</taxon>
        <taxon>Metazoa</taxon>
        <taxon>Ecdysozoa</taxon>
        <taxon>Arthropoda</taxon>
        <taxon>Chelicerata</taxon>
        <taxon>Arachnida</taxon>
        <taxon>Araneae</taxon>
        <taxon>Araneomorphae</taxon>
        <taxon>Entelegynae</taxon>
        <taxon>Araneoidea</taxon>
        <taxon>Araneidae</taxon>
        <taxon>Araneus</taxon>
    </lineage>
</organism>
<dbReference type="Proteomes" id="UP000499080">
    <property type="component" value="Unassembled WGS sequence"/>
</dbReference>
<name>A0A4Y2I7B4_ARAVE</name>
<dbReference type="EMBL" id="BGPR01002447">
    <property type="protein sequence ID" value="GBM73573.1"/>
    <property type="molecule type" value="Genomic_DNA"/>
</dbReference>
<comment type="caution">
    <text evidence="1">The sequence shown here is derived from an EMBL/GenBank/DDBJ whole genome shotgun (WGS) entry which is preliminary data.</text>
</comment>